<keyword evidence="1 5" id="KW-0489">Methyltransferase</keyword>
<organism evidence="5 6">
    <name type="scientific">Terrabacter tumescens</name>
    <dbReference type="NCBI Taxonomy" id="60443"/>
    <lineage>
        <taxon>Bacteria</taxon>
        <taxon>Bacillati</taxon>
        <taxon>Actinomycetota</taxon>
        <taxon>Actinomycetes</taxon>
        <taxon>Micrococcales</taxon>
        <taxon>Intrasporangiaceae</taxon>
        <taxon>Terrabacter</taxon>
    </lineage>
</organism>
<dbReference type="GO" id="GO:0032259">
    <property type="term" value="P:methylation"/>
    <property type="evidence" value="ECO:0007669"/>
    <property type="project" value="UniProtKB-KW"/>
</dbReference>
<feature type="compositionally biased region" description="Low complexity" evidence="3">
    <location>
        <begin position="8"/>
        <end position="21"/>
    </location>
</feature>
<sequence length="221" mass="23475">MNVDETAPDAGAAGATAGPAATGPVDVQRAYSLLSQLYIERLGSVEIVHPDDLRLIERHLGSVDGPVLDAGCGPGHLTGFLDSIGCEVSGVDLVPEFVAHARQAHPGVEFEVGSLTDASRPDSSLAGVLAWYSLIHLDPDQLDAALAAIRRVVAPDGTVVVGFFEGPVREAFDHKVIHAYRWPVDEMASRLAAAGFVEVERRQRGHEGERRPHAVLVARAV</sequence>
<dbReference type="GO" id="GO:0008168">
    <property type="term" value="F:methyltransferase activity"/>
    <property type="evidence" value="ECO:0007669"/>
    <property type="project" value="UniProtKB-KW"/>
</dbReference>
<comment type="caution">
    <text evidence="5">The sequence shown here is derived from an EMBL/GenBank/DDBJ whole genome shotgun (WGS) entry which is preliminary data.</text>
</comment>
<feature type="region of interest" description="Disordered" evidence="3">
    <location>
        <begin position="1"/>
        <end position="21"/>
    </location>
</feature>
<name>A0ABQ2I8P8_9MICO</name>
<dbReference type="Proteomes" id="UP000623461">
    <property type="component" value="Unassembled WGS sequence"/>
</dbReference>
<evidence type="ECO:0000259" key="4">
    <source>
        <dbReference type="Pfam" id="PF13649"/>
    </source>
</evidence>
<keyword evidence="6" id="KW-1185">Reference proteome</keyword>
<keyword evidence="2" id="KW-0808">Transferase</keyword>
<dbReference type="CDD" id="cd02440">
    <property type="entry name" value="AdoMet_MTases"/>
    <property type="match status" value="1"/>
</dbReference>
<feature type="domain" description="Methyltransferase" evidence="4">
    <location>
        <begin position="67"/>
        <end position="157"/>
    </location>
</feature>
<dbReference type="SUPFAM" id="SSF53335">
    <property type="entry name" value="S-adenosyl-L-methionine-dependent methyltransferases"/>
    <property type="match status" value="1"/>
</dbReference>
<evidence type="ECO:0000256" key="1">
    <source>
        <dbReference type="ARBA" id="ARBA00022603"/>
    </source>
</evidence>
<evidence type="ECO:0000256" key="3">
    <source>
        <dbReference type="SAM" id="MobiDB-lite"/>
    </source>
</evidence>
<dbReference type="PANTHER" id="PTHR43861">
    <property type="entry name" value="TRANS-ACONITATE 2-METHYLTRANSFERASE-RELATED"/>
    <property type="match status" value="1"/>
</dbReference>
<gene>
    <name evidence="5" type="ORF">GCM10009721_30850</name>
</gene>
<dbReference type="InterPro" id="IPR041698">
    <property type="entry name" value="Methyltransf_25"/>
</dbReference>
<dbReference type="InterPro" id="IPR029063">
    <property type="entry name" value="SAM-dependent_MTases_sf"/>
</dbReference>
<dbReference type="PANTHER" id="PTHR43861:SF1">
    <property type="entry name" value="TRANS-ACONITATE 2-METHYLTRANSFERASE"/>
    <property type="match status" value="1"/>
</dbReference>
<dbReference type="Pfam" id="PF13649">
    <property type="entry name" value="Methyltransf_25"/>
    <property type="match status" value="1"/>
</dbReference>
<dbReference type="EMBL" id="BMNZ01000005">
    <property type="protein sequence ID" value="GGN01482.1"/>
    <property type="molecule type" value="Genomic_DNA"/>
</dbReference>
<evidence type="ECO:0000256" key="2">
    <source>
        <dbReference type="ARBA" id="ARBA00022679"/>
    </source>
</evidence>
<accession>A0ABQ2I8P8</accession>
<evidence type="ECO:0000313" key="5">
    <source>
        <dbReference type="EMBL" id="GGN01482.1"/>
    </source>
</evidence>
<evidence type="ECO:0000313" key="6">
    <source>
        <dbReference type="Proteomes" id="UP000623461"/>
    </source>
</evidence>
<dbReference type="Gene3D" id="3.40.50.150">
    <property type="entry name" value="Vaccinia Virus protein VP39"/>
    <property type="match status" value="1"/>
</dbReference>
<proteinExistence type="predicted"/>
<protein>
    <submittedName>
        <fullName evidence="5">Methyltransferase</fullName>
    </submittedName>
</protein>
<reference evidence="6" key="1">
    <citation type="journal article" date="2019" name="Int. J. Syst. Evol. Microbiol.">
        <title>The Global Catalogue of Microorganisms (GCM) 10K type strain sequencing project: providing services to taxonomists for standard genome sequencing and annotation.</title>
        <authorList>
            <consortium name="The Broad Institute Genomics Platform"/>
            <consortium name="The Broad Institute Genome Sequencing Center for Infectious Disease"/>
            <person name="Wu L."/>
            <person name="Ma J."/>
        </authorList>
    </citation>
    <scope>NUCLEOTIDE SEQUENCE [LARGE SCALE GENOMIC DNA]</scope>
    <source>
        <strain evidence="6">JCM 1365</strain>
    </source>
</reference>